<comment type="caution">
    <text evidence="3">The sequence shown here is derived from an EMBL/GenBank/DDBJ whole genome shotgun (WGS) entry which is preliminary data.</text>
</comment>
<keyword evidence="2" id="KW-0732">Signal</keyword>
<dbReference type="EMBL" id="WTYM01000036">
    <property type="protein sequence ID" value="MXO59575.1"/>
    <property type="molecule type" value="Genomic_DNA"/>
</dbReference>
<evidence type="ECO:0000313" key="3">
    <source>
        <dbReference type="EMBL" id="MXO59575.1"/>
    </source>
</evidence>
<feature type="region of interest" description="Disordered" evidence="1">
    <location>
        <begin position="30"/>
        <end position="52"/>
    </location>
</feature>
<dbReference type="Proteomes" id="UP000433652">
    <property type="component" value="Unassembled WGS sequence"/>
</dbReference>
<feature type="signal peptide" evidence="2">
    <location>
        <begin position="1"/>
        <end position="29"/>
    </location>
</feature>
<gene>
    <name evidence="3" type="ORF">GRI89_08475</name>
</gene>
<reference evidence="3 4" key="1">
    <citation type="submission" date="2019-12" db="EMBL/GenBank/DDBJ databases">
        <title>Genomic-based taxomic classification of the family Erythrobacteraceae.</title>
        <authorList>
            <person name="Xu L."/>
        </authorList>
    </citation>
    <scope>NUCLEOTIDE SEQUENCE [LARGE SCALE GENOMIC DNA]</scope>
    <source>
        <strain evidence="3 4">MCCC 1K01500</strain>
    </source>
</reference>
<feature type="chain" id="PRO_5026152711" evidence="2">
    <location>
        <begin position="30"/>
        <end position="265"/>
    </location>
</feature>
<dbReference type="OrthoDB" id="9857628at2"/>
<keyword evidence="4" id="KW-1185">Reference proteome</keyword>
<name>A0A6I4SUD8_9SPHN</name>
<proteinExistence type="predicted"/>
<organism evidence="3 4">
    <name type="scientific">Croceibacterium salegens</name>
    <dbReference type="NCBI Taxonomy" id="1737568"/>
    <lineage>
        <taxon>Bacteria</taxon>
        <taxon>Pseudomonadati</taxon>
        <taxon>Pseudomonadota</taxon>
        <taxon>Alphaproteobacteria</taxon>
        <taxon>Sphingomonadales</taxon>
        <taxon>Erythrobacteraceae</taxon>
        <taxon>Croceibacterium</taxon>
    </lineage>
</organism>
<feature type="compositionally biased region" description="Polar residues" evidence="1">
    <location>
        <begin position="35"/>
        <end position="49"/>
    </location>
</feature>
<dbReference type="AlphaFoldDB" id="A0A6I4SUD8"/>
<protein>
    <submittedName>
        <fullName evidence="3">Uncharacterized protein</fullName>
    </submittedName>
</protein>
<dbReference type="RefSeq" id="WP_159794119.1">
    <property type="nucleotide sequence ID" value="NZ_WTYM01000036.1"/>
</dbReference>
<sequence length="265" mass="28385">MNISYRSLVSGLCAIAPAILLAFSSGASAQSSSGPTNSPNPQRGGNSANDAGGFAQVYNSQRDYTARAAFLEDSQRQKESWDGAQHFADCAVGFNEQRVRDLLDQAVPSRKAPKLELDQFIKRNQGCVQVASGLDRDFLRGAMAEAIIVASSNRVTIPASGNVESVKAFLAAVKAGSAKTDDPFVMGQLEAECRTGFAPIPVRSVLAMEAGSPAEKDALDALKSVTPQCDSFKVADKPLSQWFERAFYAQALYHWVNFAPTLAKN</sequence>
<evidence type="ECO:0000256" key="2">
    <source>
        <dbReference type="SAM" id="SignalP"/>
    </source>
</evidence>
<evidence type="ECO:0000313" key="4">
    <source>
        <dbReference type="Proteomes" id="UP000433652"/>
    </source>
</evidence>
<evidence type="ECO:0000256" key="1">
    <source>
        <dbReference type="SAM" id="MobiDB-lite"/>
    </source>
</evidence>
<accession>A0A6I4SUD8</accession>